<proteinExistence type="predicted"/>
<dbReference type="Proteomes" id="UP000439903">
    <property type="component" value="Unassembled WGS sequence"/>
</dbReference>
<dbReference type="AlphaFoldDB" id="A0A8H3X2Z8"/>
<accession>A0A8H3X2Z8</accession>
<reference evidence="1 2" key="1">
    <citation type="journal article" date="2019" name="Environ. Microbiol.">
        <title>At the nexus of three kingdoms: the genome of the mycorrhizal fungus Gigaspora margarita provides insights into plant, endobacterial and fungal interactions.</title>
        <authorList>
            <person name="Venice F."/>
            <person name="Ghignone S."/>
            <person name="Salvioli di Fossalunga A."/>
            <person name="Amselem J."/>
            <person name="Novero M."/>
            <person name="Xianan X."/>
            <person name="Sedzielewska Toro K."/>
            <person name="Morin E."/>
            <person name="Lipzen A."/>
            <person name="Grigoriev I.V."/>
            <person name="Henrissat B."/>
            <person name="Martin F.M."/>
            <person name="Bonfante P."/>
        </authorList>
    </citation>
    <scope>NUCLEOTIDE SEQUENCE [LARGE SCALE GENOMIC DNA]</scope>
    <source>
        <strain evidence="1 2">BEG34</strain>
    </source>
</reference>
<keyword evidence="2" id="KW-1185">Reference proteome</keyword>
<evidence type="ECO:0000313" key="2">
    <source>
        <dbReference type="Proteomes" id="UP000439903"/>
    </source>
</evidence>
<sequence length="140" mass="17074">MTLVKYEIFVYNILYRLKPSKVLAISQLRDDILYSCKVRKAYKCEKEARQLYIAKPIILNKHIERSNKDDYNTSSDEYEDNKMINKEGIKIIYQDDEAKIESKKEEEERQWYQFIDGWIKLENREDQFEDKKDYIFFSSE</sequence>
<comment type="caution">
    <text evidence="1">The sequence shown here is derived from an EMBL/GenBank/DDBJ whole genome shotgun (WGS) entry which is preliminary data.</text>
</comment>
<organism evidence="1 2">
    <name type="scientific">Gigaspora margarita</name>
    <dbReference type="NCBI Taxonomy" id="4874"/>
    <lineage>
        <taxon>Eukaryota</taxon>
        <taxon>Fungi</taxon>
        <taxon>Fungi incertae sedis</taxon>
        <taxon>Mucoromycota</taxon>
        <taxon>Glomeromycotina</taxon>
        <taxon>Glomeromycetes</taxon>
        <taxon>Diversisporales</taxon>
        <taxon>Gigasporaceae</taxon>
        <taxon>Gigaspora</taxon>
    </lineage>
</organism>
<name>A0A8H3X2Z8_GIGMA</name>
<protein>
    <submittedName>
        <fullName evidence="1">Uncharacterized protein</fullName>
    </submittedName>
</protein>
<dbReference type="EMBL" id="WTPW01002237">
    <property type="protein sequence ID" value="KAF0390606.1"/>
    <property type="molecule type" value="Genomic_DNA"/>
</dbReference>
<gene>
    <name evidence="1" type="ORF">F8M41_010811</name>
</gene>
<evidence type="ECO:0000313" key="1">
    <source>
        <dbReference type="EMBL" id="KAF0390606.1"/>
    </source>
</evidence>
<dbReference type="OrthoDB" id="2438994at2759"/>